<sequence>PLTDLINSHNFPELNFECLHLINQRRERQLEKLQDYHDQDDFDNANFHVTMEHHDDEGRRIIHLFRA</sequence>
<reference evidence="1" key="1">
    <citation type="submission" date="2021-02" db="EMBL/GenBank/DDBJ databases">
        <authorList>
            <person name="Nowell W R."/>
        </authorList>
    </citation>
    <scope>NUCLEOTIDE SEQUENCE</scope>
</reference>
<protein>
    <submittedName>
        <fullName evidence="1">Uncharacterized protein</fullName>
    </submittedName>
</protein>
<name>A0A815WQ74_9BILA</name>
<evidence type="ECO:0000313" key="1">
    <source>
        <dbReference type="EMBL" id="CAF1548256.1"/>
    </source>
</evidence>
<dbReference type="AlphaFoldDB" id="A0A815WQ74"/>
<evidence type="ECO:0000313" key="2">
    <source>
        <dbReference type="Proteomes" id="UP000663864"/>
    </source>
</evidence>
<comment type="caution">
    <text evidence="1">The sequence shown here is derived from an EMBL/GenBank/DDBJ whole genome shotgun (WGS) entry which is preliminary data.</text>
</comment>
<dbReference type="Proteomes" id="UP000663864">
    <property type="component" value="Unassembled WGS sequence"/>
</dbReference>
<organism evidence="1 2">
    <name type="scientific">Rotaria sordida</name>
    <dbReference type="NCBI Taxonomy" id="392033"/>
    <lineage>
        <taxon>Eukaryota</taxon>
        <taxon>Metazoa</taxon>
        <taxon>Spiralia</taxon>
        <taxon>Gnathifera</taxon>
        <taxon>Rotifera</taxon>
        <taxon>Eurotatoria</taxon>
        <taxon>Bdelloidea</taxon>
        <taxon>Philodinida</taxon>
        <taxon>Philodinidae</taxon>
        <taxon>Rotaria</taxon>
    </lineage>
</organism>
<dbReference type="EMBL" id="CAJNOT010016093">
    <property type="protein sequence ID" value="CAF1548256.1"/>
    <property type="molecule type" value="Genomic_DNA"/>
</dbReference>
<accession>A0A815WQ74</accession>
<feature type="non-terminal residue" evidence="1">
    <location>
        <position position="1"/>
    </location>
</feature>
<gene>
    <name evidence="1" type="ORF">ZHD862_LOCUS39277</name>
</gene>
<proteinExistence type="predicted"/>